<dbReference type="Proteomes" id="UP000693970">
    <property type="component" value="Unassembled WGS sequence"/>
</dbReference>
<feature type="region of interest" description="Disordered" evidence="5">
    <location>
        <begin position="730"/>
        <end position="749"/>
    </location>
</feature>
<dbReference type="PANTHER" id="PTHR44998:SF1">
    <property type="entry name" value="UDP-N-ACETYLGLUCOSAMINE--PEPTIDE N-ACETYLGLUCOSAMINYLTRANSFERASE 110 KDA SUBUNIT"/>
    <property type="match status" value="1"/>
</dbReference>
<dbReference type="GO" id="GO:0006493">
    <property type="term" value="P:protein O-linked glycosylation"/>
    <property type="evidence" value="ECO:0007669"/>
    <property type="project" value="TreeGrafter"/>
</dbReference>
<comment type="caution">
    <text evidence="7">The sequence shown here is derived from an EMBL/GenBank/DDBJ whole genome shotgun (WGS) entry which is preliminary data.</text>
</comment>
<organism evidence="7 8">
    <name type="scientific">Nitzschia inconspicua</name>
    <dbReference type="NCBI Taxonomy" id="303405"/>
    <lineage>
        <taxon>Eukaryota</taxon>
        <taxon>Sar</taxon>
        <taxon>Stramenopiles</taxon>
        <taxon>Ochrophyta</taxon>
        <taxon>Bacillariophyta</taxon>
        <taxon>Bacillariophyceae</taxon>
        <taxon>Bacillariophycidae</taxon>
        <taxon>Bacillariales</taxon>
        <taxon>Bacillariaceae</taxon>
        <taxon>Nitzschia</taxon>
    </lineage>
</organism>
<keyword evidence="3" id="KW-0677">Repeat</keyword>
<comment type="pathway">
    <text evidence="1">Protein modification; protein glycosylation.</text>
</comment>
<dbReference type="PANTHER" id="PTHR44998">
    <property type="match status" value="1"/>
</dbReference>
<feature type="domain" description="O-GlcNAc transferase C-terminal" evidence="6">
    <location>
        <begin position="491"/>
        <end position="648"/>
    </location>
</feature>
<evidence type="ECO:0000256" key="2">
    <source>
        <dbReference type="ARBA" id="ARBA00022679"/>
    </source>
</evidence>
<proteinExistence type="predicted"/>
<evidence type="ECO:0000313" key="7">
    <source>
        <dbReference type="EMBL" id="KAG7351722.1"/>
    </source>
</evidence>
<gene>
    <name evidence="7" type="ORF">IV203_007770</name>
</gene>
<reference evidence="7" key="1">
    <citation type="journal article" date="2021" name="Sci. Rep.">
        <title>Diploid genomic architecture of Nitzschia inconspicua, an elite biomass production diatom.</title>
        <authorList>
            <person name="Oliver A."/>
            <person name="Podell S."/>
            <person name="Pinowska A."/>
            <person name="Traller J.C."/>
            <person name="Smith S.R."/>
            <person name="McClure R."/>
            <person name="Beliaev A."/>
            <person name="Bohutskyi P."/>
            <person name="Hill E.A."/>
            <person name="Rabines A."/>
            <person name="Zheng H."/>
            <person name="Allen L.Z."/>
            <person name="Kuo A."/>
            <person name="Grigoriev I.V."/>
            <person name="Allen A.E."/>
            <person name="Hazlebeck D."/>
            <person name="Allen E.E."/>
        </authorList>
    </citation>
    <scope>NUCLEOTIDE SEQUENCE</scope>
    <source>
        <strain evidence="7">Hildebrandi</strain>
    </source>
</reference>
<keyword evidence="4" id="KW-0802">TPR repeat</keyword>
<evidence type="ECO:0000259" key="6">
    <source>
        <dbReference type="Pfam" id="PF13844"/>
    </source>
</evidence>
<keyword evidence="8" id="KW-1185">Reference proteome</keyword>
<evidence type="ECO:0000256" key="4">
    <source>
        <dbReference type="ARBA" id="ARBA00022803"/>
    </source>
</evidence>
<feature type="compositionally biased region" description="Low complexity" evidence="5">
    <location>
        <begin position="47"/>
        <end position="64"/>
    </location>
</feature>
<feature type="domain" description="O-GlcNAc transferase C-terminal" evidence="6">
    <location>
        <begin position="310"/>
        <end position="485"/>
    </location>
</feature>
<feature type="region of interest" description="Disordered" evidence="5">
    <location>
        <begin position="18"/>
        <end position="64"/>
    </location>
</feature>
<dbReference type="InterPro" id="IPR029489">
    <property type="entry name" value="OGT/SEC/SPY_C"/>
</dbReference>
<evidence type="ECO:0000256" key="5">
    <source>
        <dbReference type="SAM" id="MobiDB-lite"/>
    </source>
</evidence>
<name>A0A9K3KXF4_9STRA</name>
<protein>
    <submittedName>
        <fullName evidence="7">Glycosyl transferase family 41 protein</fullName>
    </submittedName>
</protein>
<feature type="compositionally biased region" description="Low complexity" evidence="5">
    <location>
        <begin position="733"/>
        <end position="749"/>
    </location>
</feature>
<sequence length="788" mass="88364">MTSAFVVRHDENLLVVRQTRNNVPNKNDHHRRRHQDGSCLLLQRGVSSSSSSSSSSPSLESSDASSLIERARRFLQQKDTDTAYDLLLQASQHGNGGAMHTIPGLLSTFEELFRTKIALQEEEEEEINNSSKQKKKLSIVLDRMGLASLLSDQGRYQDAAKELGVAVKLFDPTKEEGVAAVATPVSSSIPQGIMDKATSMLFRTRAAICEWEDYNQASRDLVSSLQTSLYSDSTTTQVPSIHPFEALTWPCVNLEDATRIGNAYAMRAHEAVHNYNGDDDPSTMERKSLWNDIDLRLSRTTFPNVTINSKFRGTRKTRDRRIKVGYISPDFTGRHPLAFLMQDVFRFHDPTNFEIFFYSLEETDGSIEVEKIQAAASSPSHFHILRGNVETMTRSIQSDDLDVLVDLCGYTGTSVVAEIMARRNAAPIQVSYMGFPGSSGAPYIDWMIADPIVIPPHLRSQYTESILFMPHCYFVNSHQFLSQSDTTSNTTTNNNTTNLNPNVNFNPVSRSDYNLPASSSVFVFCCHSRPDKIDPVTFATWIRALDRTRRLGRQLHRDDMSDAVLWLLRSDPIMEDNLRRVAESIWNSTDTSDTFPHDCLVFCDKASREEHLQRLQLADVFLDTPAYNAHTVGCDCLSVGVPMISLLLQHVPPDDYTDDNVRMIRPSDAMDDHGVVSLQTDKLASRVGASLLKSAQGTLFDRLVVPTMEEYEDCMVDCARTGLVKERQGLLDTTGRSTTTRSSTSSNNTLAPLWDTERWVKNLEAGLEEMVQLYAQQATDTDIYVLDD</sequence>
<evidence type="ECO:0000256" key="3">
    <source>
        <dbReference type="ARBA" id="ARBA00022737"/>
    </source>
</evidence>
<dbReference type="OrthoDB" id="421121at2759"/>
<dbReference type="AlphaFoldDB" id="A0A9K3KXF4"/>
<evidence type="ECO:0000313" key="8">
    <source>
        <dbReference type="Proteomes" id="UP000693970"/>
    </source>
</evidence>
<evidence type="ECO:0000256" key="1">
    <source>
        <dbReference type="ARBA" id="ARBA00004922"/>
    </source>
</evidence>
<accession>A0A9K3KXF4</accession>
<reference evidence="7" key="2">
    <citation type="submission" date="2021-04" db="EMBL/GenBank/DDBJ databases">
        <authorList>
            <person name="Podell S."/>
        </authorList>
    </citation>
    <scope>NUCLEOTIDE SEQUENCE</scope>
    <source>
        <strain evidence="7">Hildebrandi</strain>
    </source>
</reference>
<dbReference type="EMBL" id="JAGRRH010000017">
    <property type="protein sequence ID" value="KAG7351722.1"/>
    <property type="molecule type" value="Genomic_DNA"/>
</dbReference>
<dbReference type="Pfam" id="PF13844">
    <property type="entry name" value="Glyco_transf_41"/>
    <property type="match status" value="2"/>
</dbReference>
<dbReference type="GO" id="GO:0016757">
    <property type="term" value="F:glycosyltransferase activity"/>
    <property type="evidence" value="ECO:0007669"/>
    <property type="project" value="TreeGrafter"/>
</dbReference>
<keyword evidence="2 7" id="KW-0808">Transferase</keyword>